<accession>K3WYR7</accession>
<dbReference type="GO" id="GO:0003677">
    <property type="term" value="F:DNA binding"/>
    <property type="evidence" value="ECO:0007669"/>
    <property type="project" value="InterPro"/>
</dbReference>
<dbReference type="eggNOG" id="ENOG502SHMN">
    <property type="taxonomic scope" value="Eukaryota"/>
</dbReference>
<organism evidence="7 8">
    <name type="scientific">Globisporangium ultimum (strain ATCC 200006 / CBS 805.95 / DAOM BR144)</name>
    <name type="common">Pythium ultimum</name>
    <dbReference type="NCBI Taxonomy" id="431595"/>
    <lineage>
        <taxon>Eukaryota</taxon>
        <taxon>Sar</taxon>
        <taxon>Stramenopiles</taxon>
        <taxon>Oomycota</taxon>
        <taxon>Peronosporomycetes</taxon>
        <taxon>Pythiales</taxon>
        <taxon>Pythiaceae</taxon>
        <taxon>Globisporangium</taxon>
    </lineage>
</organism>
<reference evidence="8" key="1">
    <citation type="journal article" date="2010" name="Genome Biol.">
        <title>Genome sequence of the necrotrophic plant pathogen Pythium ultimum reveals original pathogenicity mechanisms and effector repertoire.</title>
        <authorList>
            <person name="Levesque C.A."/>
            <person name="Brouwer H."/>
            <person name="Cano L."/>
            <person name="Hamilton J.P."/>
            <person name="Holt C."/>
            <person name="Huitema E."/>
            <person name="Raffaele S."/>
            <person name="Robideau G.P."/>
            <person name="Thines M."/>
            <person name="Win J."/>
            <person name="Zerillo M.M."/>
            <person name="Beakes G.W."/>
            <person name="Boore J.L."/>
            <person name="Busam D."/>
            <person name="Dumas B."/>
            <person name="Ferriera S."/>
            <person name="Fuerstenberg S.I."/>
            <person name="Gachon C.M."/>
            <person name="Gaulin E."/>
            <person name="Govers F."/>
            <person name="Grenville-Briggs L."/>
            <person name="Horner N."/>
            <person name="Hostetler J."/>
            <person name="Jiang R.H."/>
            <person name="Johnson J."/>
            <person name="Krajaejun T."/>
            <person name="Lin H."/>
            <person name="Meijer H.J."/>
            <person name="Moore B."/>
            <person name="Morris P."/>
            <person name="Phuntmart V."/>
            <person name="Puiu D."/>
            <person name="Shetty J."/>
            <person name="Stajich J.E."/>
            <person name="Tripathy S."/>
            <person name="Wawra S."/>
            <person name="van West P."/>
            <person name="Whitty B.R."/>
            <person name="Coutinho P.M."/>
            <person name="Henrissat B."/>
            <person name="Martin F."/>
            <person name="Thomas P.D."/>
            <person name="Tyler B.M."/>
            <person name="De Vries R.P."/>
            <person name="Kamoun S."/>
            <person name="Yandell M."/>
            <person name="Tisserat N."/>
            <person name="Buell C.R."/>
        </authorList>
    </citation>
    <scope>NUCLEOTIDE SEQUENCE</scope>
    <source>
        <strain evidence="8">DAOM:BR144</strain>
    </source>
</reference>
<accession>T1NX81</accession>
<dbReference type="EMBL" id="GL376623">
    <property type="status" value="NOT_ANNOTATED_CDS"/>
    <property type="molecule type" value="Genomic_DNA"/>
</dbReference>
<reference evidence="8" key="2">
    <citation type="submission" date="2010-04" db="EMBL/GenBank/DDBJ databases">
        <authorList>
            <person name="Buell R."/>
            <person name="Hamilton J."/>
            <person name="Hostetler J."/>
        </authorList>
    </citation>
    <scope>NUCLEOTIDE SEQUENCE [LARGE SCALE GENOMIC DNA]</scope>
    <source>
        <strain evidence="8">DAOM:BR144</strain>
    </source>
</reference>
<proteinExistence type="predicted"/>
<dbReference type="HOGENOM" id="CLU_519268_0_0_1"/>
<dbReference type="VEuPathDB" id="FungiDB:PYU1_G010096"/>
<dbReference type="SUPFAM" id="SSF46689">
    <property type="entry name" value="Homeodomain-like"/>
    <property type="match status" value="1"/>
</dbReference>
<evidence type="ECO:0000256" key="5">
    <source>
        <dbReference type="SAM" id="MobiDB-lite"/>
    </source>
</evidence>
<sequence length="550" mass="61127">MPRASTVSEKVWAQAIHAVSVQKMSLRRAAQLYGVHHMSLHRRVRGQYLGATARSSSSSNNNSVADKFALSKAEQDEVLLVLREQFLHERQVTADDVRYVVRTIASQSSCRDLPSDFPPNRWIAAFKRVHGFMQPDSNNAAAAAAARSNVRPYGDNGSRSSPHSSITSSAIEQGGNDVVHSSRLPGPIARYSTTNNSRQSHSADSHSQMYASLSPPQQQQQQQQSSRGYAALPRSHSQNSSNGAVYYDDYDDDGQMMHGSTSESDSENTRDSVMNDDMDDATGNGQRNSRQINAVSAETWEKAMDAVEIHGMSLRNAAKAYGVHFAALHRRIKKRTRQKEAAPPLENYIPFEDEAGIVRVIHARADLGVLMSYEELVDVLVRSKLKYVATVSAELSRSLIRRFQSRVEHSIRHLICDWPLPRLDSLCRFGPPSPQLQLQLRQHDQYAMEEKVSPPPPLTPRALLSPALYQQNSHHGTSPFYERTSPRVMEPPALLDDRLSISDPLLRPPPPMFQRENETHAAALPSISSPHGVMNGDRGLPSSPTVVLRL</sequence>
<evidence type="ECO:0000256" key="1">
    <source>
        <dbReference type="ARBA" id="ARBA00022473"/>
    </source>
</evidence>
<dbReference type="Pfam" id="PF05225">
    <property type="entry name" value="HTH_psq"/>
    <property type="match status" value="1"/>
</dbReference>
<dbReference type="VEuPathDB" id="FungiDB:PYU1_G010098"/>
<keyword evidence="3" id="KW-0805">Transcription regulation</keyword>
<keyword evidence="4" id="KW-0804">Transcription</keyword>
<protein>
    <recommendedName>
        <fullName evidence="6">HTH psq-type domain-containing protein</fullName>
    </recommendedName>
</protein>
<dbReference type="InterPro" id="IPR007889">
    <property type="entry name" value="HTH_Psq"/>
</dbReference>
<dbReference type="OMA" id="RETIHPP"/>
<dbReference type="AlphaFoldDB" id="K3WYR7"/>
<evidence type="ECO:0000313" key="8">
    <source>
        <dbReference type="Proteomes" id="UP000019132"/>
    </source>
</evidence>
<reference evidence="7" key="3">
    <citation type="submission" date="2015-02" db="UniProtKB">
        <authorList>
            <consortium name="EnsemblProtists"/>
        </authorList>
    </citation>
    <scope>IDENTIFICATION</scope>
    <source>
        <strain evidence="7">DAOM BR144</strain>
    </source>
</reference>
<dbReference type="InterPro" id="IPR009057">
    <property type="entry name" value="Homeodomain-like_sf"/>
</dbReference>
<keyword evidence="2" id="KW-0597">Phosphoprotein</keyword>
<dbReference type="Gene3D" id="1.10.10.60">
    <property type="entry name" value="Homeodomain-like"/>
    <property type="match status" value="2"/>
</dbReference>
<feature type="domain" description="HTH psq-type" evidence="6">
    <location>
        <begin position="13"/>
        <end position="48"/>
    </location>
</feature>
<evidence type="ECO:0000256" key="4">
    <source>
        <dbReference type="ARBA" id="ARBA00023163"/>
    </source>
</evidence>
<evidence type="ECO:0000256" key="2">
    <source>
        <dbReference type="ARBA" id="ARBA00022553"/>
    </source>
</evidence>
<dbReference type="EnsemblProtists" id="PYU1_T010116">
    <property type="protein sequence ID" value="PYU1_T010116"/>
    <property type="gene ID" value="PYU1_G010096"/>
</dbReference>
<feature type="region of interest" description="Disordered" evidence="5">
    <location>
        <begin position="143"/>
        <end position="287"/>
    </location>
</feature>
<keyword evidence="1" id="KW-0217">Developmental protein</keyword>
<dbReference type="Proteomes" id="UP000019132">
    <property type="component" value="Unassembled WGS sequence"/>
</dbReference>
<evidence type="ECO:0000259" key="6">
    <source>
        <dbReference type="Pfam" id="PF05225"/>
    </source>
</evidence>
<feature type="compositionally biased region" description="Low complexity" evidence="5">
    <location>
        <begin position="158"/>
        <end position="169"/>
    </location>
</feature>
<dbReference type="InterPro" id="IPR051839">
    <property type="entry name" value="RD_transcriptional_regulator"/>
</dbReference>
<feature type="region of interest" description="Disordered" evidence="5">
    <location>
        <begin position="526"/>
        <end position="550"/>
    </location>
</feature>
<keyword evidence="8" id="KW-1185">Reference proteome</keyword>
<feature type="compositionally biased region" description="Polar residues" evidence="5">
    <location>
        <begin position="191"/>
        <end position="216"/>
    </location>
</feature>
<dbReference type="PANTHER" id="PTHR33215">
    <property type="entry name" value="PROTEIN DISTAL ANTENNA"/>
    <property type="match status" value="1"/>
</dbReference>
<dbReference type="PANTHER" id="PTHR33215:SF13">
    <property type="entry name" value="PROTEIN DISTAL ANTENNA"/>
    <property type="match status" value="1"/>
</dbReference>
<name>K3WYR7_GLOUD</name>
<evidence type="ECO:0000256" key="3">
    <source>
        <dbReference type="ARBA" id="ARBA00023015"/>
    </source>
</evidence>
<dbReference type="EnsemblProtists" id="PYU1_T010118">
    <property type="protein sequence ID" value="PYU1_T010118"/>
    <property type="gene ID" value="PYU1_G010098"/>
</dbReference>
<evidence type="ECO:0000313" key="7">
    <source>
        <dbReference type="EnsemblProtists" id="PYU1_T010116"/>
    </source>
</evidence>
<dbReference type="InParanoid" id="K3WYR7"/>